<feature type="signal peptide" evidence="2">
    <location>
        <begin position="1"/>
        <end position="22"/>
    </location>
</feature>
<proteinExistence type="predicted"/>
<accession>A0ABX1YF03</accession>
<sequence length="246" mass="24709">MITTFKTIAGIILLGGMLSLTACNSGKPDAADTGGAAAQASELPASAQPEGSPAPAAGTEPAEAGGAAATAAPDAGGSAAAASPAAAEPGTAAGNSAAATPQELSKQLKELLQLAKQGKVPGVEYAAHSGLIDDVEAAWGEPDTKESAGKGIYSTYAGKHVVFGFNKGSQIFDVRSSAADLQKLTLKQIEEVLGKPDATSVNGSDDIYIYQAGKQYQLKFIIPDSTGTVDHISVFSEQDSINNMAG</sequence>
<reference evidence="3 4" key="1">
    <citation type="submission" date="2019-10" db="EMBL/GenBank/DDBJ databases">
        <title>Description of Paenibacillus terricola sp. nov.</title>
        <authorList>
            <person name="Carlier A."/>
            <person name="Qi S."/>
        </authorList>
    </citation>
    <scope>NUCLEOTIDE SEQUENCE [LARGE SCALE GENOMIC DNA]</scope>
    <source>
        <strain evidence="3 4">LMG 31459</strain>
    </source>
</reference>
<evidence type="ECO:0000313" key="3">
    <source>
        <dbReference type="EMBL" id="NOU79570.1"/>
    </source>
</evidence>
<comment type="caution">
    <text evidence="3">The sequence shown here is derived from an EMBL/GenBank/DDBJ whole genome shotgun (WGS) entry which is preliminary data.</text>
</comment>
<evidence type="ECO:0000313" key="4">
    <source>
        <dbReference type="Proteomes" id="UP000596857"/>
    </source>
</evidence>
<dbReference type="PROSITE" id="PS51257">
    <property type="entry name" value="PROKAR_LIPOPROTEIN"/>
    <property type="match status" value="1"/>
</dbReference>
<name>A0ABX1YF03_9BACL</name>
<dbReference type="Proteomes" id="UP000596857">
    <property type="component" value="Unassembled WGS sequence"/>
</dbReference>
<keyword evidence="2" id="KW-0732">Signal</keyword>
<dbReference type="InterPro" id="IPR025453">
    <property type="entry name" value="DUF4309"/>
</dbReference>
<evidence type="ECO:0000256" key="2">
    <source>
        <dbReference type="SAM" id="SignalP"/>
    </source>
</evidence>
<organism evidence="3 4">
    <name type="scientific">Paenibacillus phytohabitans</name>
    <dbReference type="NCBI Taxonomy" id="2654978"/>
    <lineage>
        <taxon>Bacteria</taxon>
        <taxon>Bacillati</taxon>
        <taxon>Bacillota</taxon>
        <taxon>Bacilli</taxon>
        <taxon>Bacillales</taxon>
        <taxon>Paenibacillaceae</taxon>
        <taxon>Paenibacillus</taxon>
    </lineage>
</organism>
<feature type="compositionally biased region" description="Low complexity" evidence="1">
    <location>
        <begin position="31"/>
        <end position="101"/>
    </location>
</feature>
<dbReference type="RefSeq" id="WP_171717432.1">
    <property type="nucleotide sequence ID" value="NZ_WHOB01000029.1"/>
</dbReference>
<dbReference type="EMBL" id="WHOB01000029">
    <property type="protein sequence ID" value="NOU79570.1"/>
    <property type="molecule type" value="Genomic_DNA"/>
</dbReference>
<keyword evidence="4" id="KW-1185">Reference proteome</keyword>
<feature type="chain" id="PRO_5046050379" evidence="2">
    <location>
        <begin position="23"/>
        <end position="246"/>
    </location>
</feature>
<protein>
    <submittedName>
        <fullName evidence="3">DUF4309 domain-containing protein</fullName>
    </submittedName>
</protein>
<gene>
    <name evidence="3" type="ORF">GC101_11855</name>
</gene>
<feature type="region of interest" description="Disordered" evidence="1">
    <location>
        <begin position="27"/>
        <end position="101"/>
    </location>
</feature>
<dbReference type="Pfam" id="PF14172">
    <property type="entry name" value="DUF4309"/>
    <property type="match status" value="1"/>
</dbReference>
<evidence type="ECO:0000256" key="1">
    <source>
        <dbReference type="SAM" id="MobiDB-lite"/>
    </source>
</evidence>